<sequence>MEVVRRDGREIQCSERGAQKKRPLKIPDYRREFRLKTDECDTGLDAVLLRKNKEEKWVLIQRESKLTNTEKRYTISEKEMLAVVWAVEKFSYELRGRRFELMTDHKALEEIRNKPFFNNNRINRWIERIHEFYFTVLYVKGQDMTDADALSRQFQKEKTGMEIRREKMVLQQKAGKERKHKIVIEGKEYCEFSSGERAEIPKKQNR</sequence>
<dbReference type="AlphaFoldDB" id="A0A9P6GYB6"/>
<dbReference type="PANTHER" id="PTHR37984">
    <property type="entry name" value="PROTEIN CBG26694"/>
    <property type="match status" value="1"/>
</dbReference>
<dbReference type="GO" id="GO:0004519">
    <property type="term" value="F:endonuclease activity"/>
    <property type="evidence" value="ECO:0007669"/>
    <property type="project" value="UniProtKB-KW"/>
</dbReference>
<dbReference type="Pfam" id="PF17917">
    <property type="entry name" value="RT_RNaseH"/>
    <property type="match status" value="1"/>
</dbReference>
<evidence type="ECO:0000313" key="9">
    <source>
        <dbReference type="Proteomes" id="UP000740883"/>
    </source>
</evidence>
<dbReference type="CDD" id="cd09274">
    <property type="entry name" value="RNase_HI_RT_Ty3"/>
    <property type="match status" value="1"/>
</dbReference>
<keyword evidence="5" id="KW-0378">Hydrolase</keyword>
<gene>
    <name evidence="8" type="primary">pol_61</name>
    <name evidence="8" type="ORF">NGRA_2014</name>
</gene>
<feature type="domain" description="Reverse transcriptase RNase H-like" evidence="7">
    <location>
        <begin position="28"/>
        <end position="132"/>
    </location>
</feature>
<accession>A0A9P6GYB6</accession>
<evidence type="ECO:0000256" key="4">
    <source>
        <dbReference type="ARBA" id="ARBA00022759"/>
    </source>
</evidence>
<dbReference type="EMBL" id="SBJO01000170">
    <property type="protein sequence ID" value="KAF9762434.1"/>
    <property type="molecule type" value="Genomic_DNA"/>
</dbReference>
<dbReference type="GO" id="GO:0003964">
    <property type="term" value="F:RNA-directed DNA polymerase activity"/>
    <property type="evidence" value="ECO:0007669"/>
    <property type="project" value="UniProtKB-KW"/>
</dbReference>
<evidence type="ECO:0000256" key="5">
    <source>
        <dbReference type="ARBA" id="ARBA00022801"/>
    </source>
</evidence>
<keyword evidence="4" id="KW-0255">Endonuclease</keyword>
<dbReference type="InterPro" id="IPR041373">
    <property type="entry name" value="RT_RNaseH"/>
</dbReference>
<evidence type="ECO:0000313" key="8">
    <source>
        <dbReference type="EMBL" id="KAF9762434.1"/>
    </source>
</evidence>
<dbReference type="PANTHER" id="PTHR37984:SF5">
    <property type="entry name" value="PROTEIN NYNRIN-LIKE"/>
    <property type="match status" value="1"/>
</dbReference>
<dbReference type="Proteomes" id="UP000740883">
    <property type="component" value="Unassembled WGS sequence"/>
</dbReference>
<protein>
    <submittedName>
        <fullName evidence="8">Retrovirus-related Pol polyprotein from transposon 17.6</fullName>
    </submittedName>
</protein>
<dbReference type="InterPro" id="IPR043502">
    <property type="entry name" value="DNA/RNA_pol_sf"/>
</dbReference>
<dbReference type="InterPro" id="IPR050951">
    <property type="entry name" value="Retrovirus_Pol_polyprotein"/>
</dbReference>
<keyword evidence="3" id="KW-0540">Nuclease</keyword>
<evidence type="ECO:0000256" key="1">
    <source>
        <dbReference type="ARBA" id="ARBA00022679"/>
    </source>
</evidence>
<proteinExistence type="predicted"/>
<keyword evidence="9" id="KW-1185">Reference proteome</keyword>
<dbReference type="SUPFAM" id="SSF56672">
    <property type="entry name" value="DNA/RNA polymerases"/>
    <property type="match status" value="1"/>
</dbReference>
<evidence type="ECO:0000259" key="7">
    <source>
        <dbReference type="Pfam" id="PF17917"/>
    </source>
</evidence>
<keyword evidence="6" id="KW-0695">RNA-directed DNA polymerase</keyword>
<keyword evidence="2" id="KW-0548">Nucleotidyltransferase</keyword>
<keyword evidence="1" id="KW-0808">Transferase</keyword>
<organism evidence="8 9">
    <name type="scientific">Nosema granulosis</name>
    <dbReference type="NCBI Taxonomy" id="83296"/>
    <lineage>
        <taxon>Eukaryota</taxon>
        <taxon>Fungi</taxon>
        <taxon>Fungi incertae sedis</taxon>
        <taxon>Microsporidia</taxon>
        <taxon>Nosematidae</taxon>
        <taxon>Nosema</taxon>
    </lineage>
</organism>
<name>A0A9P6GYB6_9MICR</name>
<evidence type="ECO:0000256" key="2">
    <source>
        <dbReference type="ARBA" id="ARBA00022695"/>
    </source>
</evidence>
<evidence type="ECO:0000256" key="3">
    <source>
        <dbReference type="ARBA" id="ARBA00022722"/>
    </source>
</evidence>
<evidence type="ECO:0000256" key="6">
    <source>
        <dbReference type="ARBA" id="ARBA00022918"/>
    </source>
</evidence>
<comment type="caution">
    <text evidence="8">The sequence shown here is derived from an EMBL/GenBank/DDBJ whole genome shotgun (WGS) entry which is preliminary data.</text>
</comment>
<dbReference type="GO" id="GO:0016787">
    <property type="term" value="F:hydrolase activity"/>
    <property type="evidence" value="ECO:0007669"/>
    <property type="project" value="UniProtKB-KW"/>
</dbReference>
<dbReference type="OrthoDB" id="4488294at2759"/>
<reference evidence="8 9" key="1">
    <citation type="journal article" date="2020" name="Genome Biol. Evol.">
        <title>Comparative genomics of strictly vertically transmitted, feminizing microsporidia endosymbionts of amphipod crustaceans.</title>
        <authorList>
            <person name="Cormier A."/>
            <person name="Chebbi M.A."/>
            <person name="Giraud I."/>
            <person name="Wattier R."/>
            <person name="Teixeira M."/>
            <person name="Gilbert C."/>
            <person name="Rigaud T."/>
            <person name="Cordaux R."/>
        </authorList>
    </citation>
    <scope>NUCLEOTIDE SEQUENCE [LARGE SCALE GENOMIC DNA]</scope>
    <source>
        <strain evidence="8 9">Ou3-Ou53</strain>
    </source>
</reference>